<dbReference type="Proteomes" id="UP000004095">
    <property type="component" value="Unassembled WGS sequence"/>
</dbReference>
<dbReference type="PROSITE" id="PS51257">
    <property type="entry name" value="PROKAR_LIPOPROTEIN"/>
    <property type="match status" value="1"/>
</dbReference>
<evidence type="ECO:0000313" key="2">
    <source>
        <dbReference type="EMBL" id="EAY31269.1"/>
    </source>
</evidence>
<dbReference type="AlphaFoldDB" id="A1ZDW1"/>
<accession>A1ZDW1</accession>
<reference evidence="2 3" key="1">
    <citation type="submission" date="2007-01" db="EMBL/GenBank/DDBJ databases">
        <authorList>
            <person name="Haygood M."/>
            <person name="Podell S."/>
            <person name="Anderson C."/>
            <person name="Hopkinson B."/>
            <person name="Roe K."/>
            <person name="Barbeau K."/>
            <person name="Gaasterland T."/>
            <person name="Ferriera S."/>
            <person name="Johnson J."/>
            <person name="Kravitz S."/>
            <person name="Beeson K."/>
            <person name="Sutton G."/>
            <person name="Rogers Y.-H."/>
            <person name="Friedman R."/>
            <person name="Frazier M."/>
            <person name="Venter J.C."/>
        </authorList>
    </citation>
    <scope>NUCLEOTIDE SEQUENCE [LARGE SCALE GENOMIC DNA]</scope>
    <source>
        <strain evidence="2 3">ATCC 23134</strain>
    </source>
</reference>
<protein>
    <submittedName>
        <fullName evidence="2">Lipoprotein, putative</fullName>
    </submittedName>
</protein>
<feature type="coiled-coil region" evidence="1">
    <location>
        <begin position="123"/>
        <end position="165"/>
    </location>
</feature>
<dbReference type="OrthoDB" id="1264677at2"/>
<evidence type="ECO:0000256" key="1">
    <source>
        <dbReference type="SAM" id="Coils"/>
    </source>
</evidence>
<keyword evidence="1" id="KW-0175">Coiled coil</keyword>
<organism evidence="2 3">
    <name type="scientific">Microscilla marina ATCC 23134</name>
    <dbReference type="NCBI Taxonomy" id="313606"/>
    <lineage>
        <taxon>Bacteria</taxon>
        <taxon>Pseudomonadati</taxon>
        <taxon>Bacteroidota</taxon>
        <taxon>Cytophagia</taxon>
        <taxon>Cytophagales</taxon>
        <taxon>Microscillaceae</taxon>
        <taxon>Microscilla</taxon>
    </lineage>
</organism>
<gene>
    <name evidence="2" type="ORF">M23134_04102</name>
</gene>
<keyword evidence="3" id="KW-1185">Reference proteome</keyword>
<comment type="caution">
    <text evidence="2">The sequence shown here is derived from an EMBL/GenBank/DDBJ whole genome shotgun (WGS) entry which is preliminary data.</text>
</comment>
<name>A1ZDW1_MICM2</name>
<keyword evidence="2" id="KW-0449">Lipoprotein</keyword>
<sequence>MKAKQLLPLYLLCISLWFTGCEHKASLQSIYNEKNLEADLLAIEKTKQASKEDLKLLSVYILYNKIIDQQIGSETYADLLLAAKTTKRKKIKPFQVIFSRLERAEYDEVLGNALAISAADSSLHNKRKEFKKLDENFAREQDKILREMEANKKSESEKRREFSNNLEEENLGMLVTVAEKTRKALKVTLTEKKVVKKTESYVYIVYTFELKNTTSKKMKALTGKVDVLDNNIDLVTSVLIECNQEVDAAQAIQWKYEVRYPVLSQVYKKLKDLPKPQVVWNPQKIFFADGTIWQ</sequence>
<dbReference type="RefSeq" id="WP_002693824.1">
    <property type="nucleotide sequence ID" value="NZ_AAWS01000003.1"/>
</dbReference>
<dbReference type="EMBL" id="AAWS01000003">
    <property type="protein sequence ID" value="EAY31269.1"/>
    <property type="molecule type" value="Genomic_DNA"/>
</dbReference>
<proteinExistence type="predicted"/>
<evidence type="ECO:0000313" key="3">
    <source>
        <dbReference type="Proteomes" id="UP000004095"/>
    </source>
</evidence>